<gene>
    <name evidence="1" type="ORF">BW143_03865</name>
</gene>
<accession>A0A1R1QX32</accession>
<protein>
    <submittedName>
        <fullName evidence="1">Uncharacterized protein</fullName>
    </submittedName>
</protein>
<dbReference type="AlphaFoldDB" id="A0A1R1QX32"/>
<evidence type="ECO:0000313" key="2">
    <source>
        <dbReference type="Proteomes" id="UP000187367"/>
    </source>
</evidence>
<comment type="caution">
    <text evidence="1">The sequence shown here is derived from an EMBL/GenBank/DDBJ whole genome shotgun (WGS) entry which is preliminary data.</text>
</comment>
<keyword evidence="2" id="KW-1185">Reference proteome</keyword>
<dbReference type="EMBL" id="MTJL01000005">
    <property type="protein sequence ID" value="OMI09184.1"/>
    <property type="molecule type" value="Genomic_DNA"/>
</dbReference>
<reference evidence="1 2" key="1">
    <citation type="submission" date="2017-01" db="EMBL/GenBank/DDBJ databases">
        <title>Bacillus phylogenomics.</title>
        <authorList>
            <person name="Dunlap C."/>
        </authorList>
    </citation>
    <scope>NUCLEOTIDE SEQUENCE [LARGE SCALE GENOMIC DNA]</scope>
    <source>
        <strain evidence="1 2">NRRL B-41282</strain>
    </source>
</reference>
<sequence>MSYQTAKKEFIDVNIQQIHVWKMVIGFFVFQGIHKSIFKIEGGIGALEDGWQPFGNVSDD</sequence>
<proteinExistence type="predicted"/>
<name>A0A1R1QX32_9BACI</name>
<evidence type="ECO:0000313" key="1">
    <source>
        <dbReference type="EMBL" id="OMI09184.1"/>
    </source>
</evidence>
<organism evidence="1 2">
    <name type="scientific">Bacillus swezeyi</name>
    <dbReference type="NCBI Taxonomy" id="1925020"/>
    <lineage>
        <taxon>Bacteria</taxon>
        <taxon>Bacillati</taxon>
        <taxon>Bacillota</taxon>
        <taxon>Bacilli</taxon>
        <taxon>Bacillales</taxon>
        <taxon>Bacillaceae</taxon>
        <taxon>Bacillus</taxon>
    </lineage>
</organism>
<accession>A0A1R1S1H0</accession>
<dbReference type="Proteomes" id="UP000187367">
    <property type="component" value="Unassembled WGS sequence"/>
</dbReference>